<dbReference type="RefSeq" id="WP_301417898.1">
    <property type="nucleotide sequence ID" value="NZ_CP098023.1"/>
</dbReference>
<evidence type="ECO:0000313" key="2">
    <source>
        <dbReference type="Proteomes" id="UP001321520"/>
    </source>
</evidence>
<evidence type="ECO:0008006" key="3">
    <source>
        <dbReference type="Google" id="ProtNLM"/>
    </source>
</evidence>
<gene>
    <name evidence="1" type="ORF">M8T91_06280</name>
</gene>
<accession>A0ABY9EDE6</accession>
<reference evidence="1 2" key="1">
    <citation type="submission" date="2022-05" db="EMBL/GenBank/DDBJ databases">
        <title>Microbulbifer sp. nov., isolated from sponge.</title>
        <authorList>
            <person name="Gao L."/>
        </authorList>
    </citation>
    <scope>NUCLEOTIDE SEQUENCE [LARGE SCALE GENOMIC DNA]</scope>
    <source>
        <strain evidence="1 2">MI-G</strain>
    </source>
</reference>
<dbReference type="EMBL" id="CP098023">
    <property type="protein sequence ID" value="WKD51024.1"/>
    <property type="molecule type" value="Genomic_DNA"/>
</dbReference>
<name>A0ABY9EDE6_9GAMM</name>
<dbReference type="Proteomes" id="UP001321520">
    <property type="component" value="Chromosome"/>
</dbReference>
<sequence>MRTYPIKSTEGTMYAFEVESVYISVNGIASILSTVDGISDMLQRKAFSSEENLVSFQFQGEDCVVWEPYGDSSRYWIGPKEPEPYTDFSDVEKAFERYQPFIIRKLVGDILTLKFLPHSMFQLL</sequence>
<evidence type="ECO:0000313" key="1">
    <source>
        <dbReference type="EMBL" id="WKD51024.1"/>
    </source>
</evidence>
<keyword evidence="2" id="KW-1185">Reference proteome</keyword>
<organism evidence="1 2">
    <name type="scientific">Microbulbifer spongiae</name>
    <dbReference type="NCBI Taxonomy" id="2944933"/>
    <lineage>
        <taxon>Bacteria</taxon>
        <taxon>Pseudomonadati</taxon>
        <taxon>Pseudomonadota</taxon>
        <taxon>Gammaproteobacteria</taxon>
        <taxon>Cellvibrionales</taxon>
        <taxon>Microbulbiferaceae</taxon>
        <taxon>Microbulbifer</taxon>
    </lineage>
</organism>
<proteinExistence type="predicted"/>
<protein>
    <recommendedName>
        <fullName evidence="3">DUF2442 domain-containing protein</fullName>
    </recommendedName>
</protein>